<dbReference type="InterPro" id="IPR025734">
    <property type="entry name" value="EspG"/>
</dbReference>
<proteinExistence type="inferred from homology"/>
<keyword evidence="6" id="KW-1185">Reference proteome</keyword>
<evidence type="ECO:0000256" key="3">
    <source>
        <dbReference type="ARBA" id="ARBA00022490"/>
    </source>
</evidence>
<dbReference type="Pfam" id="PF14011">
    <property type="entry name" value="ESX-1_EspG"/>
    <property type="match status" value="1"/>
</dbReference>
<evidence type="ECO:0000313" key="5">
    <source>
        <dbReference type="EMBL" id="PKV91449.1"/>
    </source>
</evidence>
<evidence type="ECO:0000313" key="6">
    <source>
        <dbReference type="Proteomes" id="UP000233750"/>
    </source>
</evidence>
<keyword evidence="4" id="KW-0143">Chaperone</keyword>
<gene>
    <name evidence="5" type="ORF">ATK30_2223</name>
</gene>
<comment type="subcellular location">
    <subcellularLocation>
        <location evidence="1">Cytoplasm</location>
    </subcellularLocation>
</comment>
<dbReference type="EMBL" id="PJMY01000003">
    <property type="protein sequence ID" value="PKV91449.1"/>
    <property type="molecule type" value="Genomic_DNA"/>
</dbReference>
<evidence type="ECO:0000256" key="4">
    <source>
        <dbReference type="ARBA" id="ARBA00023186"/>
    </source>
</evidence>
<evidence type="ECO:0000256" key="1">
    <source>
        <dbReference type="ARBA" id="ARBA00004496"/>
    </source>
</evidence>
<sequence>MTAVLPPRTGDETVHIGLVEADLLAAHAGASWPFPLRVPSYGRIDGEREILFATAAHALRVRGLADESGPDGLAAEAVTALRERRGIVDLVVADAEGATAVTALVYQSSALICRQRLEADTLSVRRVDETALVDAVLAEIPHVEAARTMPVTLPAHAVKEAMALDDDEDDTSRAHRLRDLVRDSGGDPAALDSLVGLVVPLTGRGQLGATRDGRTREGRELSWMDGPRGRVRINPARDGWISVNSLRPADLRFALGELATVARRPR</sequence>
<comment type="caution">
    <text evidence="5">The sequence shown here is derived from an EMBL/GenBank/DDBJ whole genome shotgun (WGS) entry which is preliminary data.</text>
</comment>
<dbReference type="AlphaFoldDB" id="A0A2N3WCA1"/>
<organism evidence="5 6">
    <name type="scientific">Amycolatopsis echigonensis</name>
    <dbReference type="NCBI Taxonomy" id="2576905"/>
    <lineage>
        <taxon>Bacteria</taxon>
        <taxon>Bacillati</taxon>
        <taxon>Actinomycetota</taxon>
        <taxon>Actinomycetes</taxon>
        <taxon>Pseudonocardiales</taxon>
        <taxon>Pseudonocardiaceae</taxon>
        <taxon>Amycolatopsis</taxon>
    </lineage>
</organism>
<reference evidence="5 6" key="1">
    <citation type="submission" date="2017-12" db="EMBL/GenBank/DDBJ databases">
        <title>Sequencing the genomes of 1000 Actinobacteria strains.</title>
        <authorList>
            <person name="Klenk H.-P."/>
        </authorList>
    </citation>
    <scope>NUCLEOTIDE SEQUENCE [LARGE SCALE GENOMIC DNA]</scope>
    <source>
        <strain evidence="5 6">DSM 45165</strain>
    </source>
</reference>
<dbReference type="OrthoDB" id="3680115at2"/>
<protein>
    <submittedName>
        <fullName evidence="5">ESAT-6 protein secretion system EspG family protein</fullName>
    </submittedName>
</protein>
<dbReference type="RefSeq" id="WP_101435500.1">
    <property type="nucleotide sequence ID" value="NZ_PJMY01000003.1"/>
</dbReference>
<comment type="similarity">
    <text evidence="2">Belongs to the EspG family.</text>
</comment>
<evidence type="ECO:0000256" key="2">
    <source>
        <dbReference type="ARBA" id="ARBA00006411"/>
    </source>
</evidence>
<keyword evidence="3" id="KW-0963">Cytoplasm</keyword>
<dbReference type="Proteomes" id="UP000233750">
    <property type="component" value="Unassembled WGS sequence"/>
</dbReference>
<name>A0A2N3WCA1_9PSEU</name>
<accession>A0A2N3WCA1</accession>